<evidence type="ECO:0000256" key="11">
    <source>
        <dbReference type="ARBA" id="ARBA00023128"/>
    </source>
</evidence>
<evidence type="ECO:0000256" key="15">
    <source>
        <dbReference type="SAM" id="MobiDB-lite"/>
    </source>
</evidence>
<keyword evidence="5" id="KW-0812">Transmembrane</keyword>
<keyword evidence="10 14" id="KW-0811">Translocation</keyword>
<evidence type="ECO:0000313" key="17">
    <source>
        <dbReference type="EMBL" id="KIW09203.1"/>
    </source>
</evidence>
<dbReference type="CDD" id="cd07521">
    <property type="entry name" value="HAD_FCP1-like"/>
    <property type="match status" value="1"/>
</dbReference>
<feature type="region of interest" description="Disordered" evidence="15">
    <location>
        <begin position="38"/>
        <end position="142"/>
    </location>
</feature>
<accession>A0A0D2AR65</accession>
<keyword evidence="8 14" id="KW-0809">Transit peptide</keyword>
<evidence type="ECO:0000313" key="18">
    <source>
        <dbReference type="Proteomes" id="UP000053259"/>
    </source>
</evidence>
<sequence length="575" mass="65188">MLIARSLLRTTRVCVVRTASTRPVLASNTSLWLRYKSDSSFPSKPGNSDSTFKSPQELQYDPVKRLNRQQAKQDASSEKPAEFDEGAAPSKGATLEGQRQSEGSGHTEPRASVDTSSKSVGGSETPEAPQRPSQPLPDLRHGIPSTFAEEFLNKSAASTQGEADSAGQHRINLDDEARHERSSGFGDGAEREQGELPKSAYQTSIDKRRDAMAKWFYIAFGVLLTTGSIYLGRNWDTKEEEEAHPEAPSGWTLPLFWERIKARMNSQRSYYTEPTFPKLLPEMNPPPPYTLVLSLEDMLIHSEWTREHGWRTAKRPGLDYFLGYLSQYYELVLFTTMPMAYADQIVKKLDPYHFMTWPLFREATRYENGQYVKDLSYLNRPLSKTIIIDTKKEHVKNQPENAIILKPWTGDPKDKELVELIPYLEHIAAIGVPDVRASLKAFEGKHIPTEFAARLERSRAEFNKQLEEERAKKSKRSAGSFISNMLGLKPQGGMTYDGQTRVADELAQGKMLADQIRENGIRQYQRIEKEIRENGEKWLAEEKELEKKMMAEQMKSWQKGWFGFGGSSSEKSTGA</sequence>
<dbReference type="SUPFAM" id="SSF56784">
    <property type="entry name" value="HAD-like"/>
    <property type="match status" value="1"/>
</dbReference>
<dbReference type="SMART" id="SM00577">
    <property type="entry name" value="CPDc"/>
    <property type="match status" value="1"/>
</dbReference>
<dbReference type="InterPro" id="IPR050365">
    <property type="entry name" value="TIM50"/>
</dbReference>
<keyword evidence="12" id="KW-0472">Membrane</keyword>
<keyword evidence="18" id="KW-1185">Reference proteome</keyword>
<evidence type="ECO:0000256" key="9">
    <source>
        <dbReference type="ARBA" id="ARBA00022989"/>
    </source>
</evidence>
<evidence type="ECO:0000256" key="14">
    <source>
        <dbReference type="RuleBase" id="RU365079"/>
    </source>
</evidence>
<dbReference type="RefSeq" id="XP_016219072.1">
    <property type="nucleotide sequence ID" value="XM_016352815.1"/>
</dbReference>
<feature type="region of interest" description="Disordered" evidence="15">
    <location>
        <begin position="176"/>
        <end position="202"/>
    </location>
</feature>
<proteinExistence type="inferred from homology"/>
<organism evidence="17 18">
    <name type="scientific">Verruconis gallopava</name>
    <dbReference type="NCBI Taxonomy" id="253628"/>
    <lineage>
        <taxon>Eukaryota</taxon>
        <taxon>Fungi</taxon>
        <taxon>Dikarya</taxon>
        <taxon>Ascomycota</taxon>
        <taxon>Pezizomycotina</taxon>
        <taxon>Dothideomycetes</taxon>
        <taxon>Pleosporomycetidae</taxon>
        <taxon>Venturiales</taxon>
        <taxon>Sympoventuriaceae</taxon>
        <taxon>Verruconis</taxon>
    </lineage>
</organism>
<protein>
    <recommendedName>
        <fullName evidence="3 14">Mitochondrial import inner membrane translocase subunit TIM50</fullName>
    </recommendedName>
</protein>
<dbReference type="InterPro" id="IPR004274">
    <property type="entry name" value="FCP1_dom"/>
</dbReference>
<keyword evidence="9" id="KW-1133">Transmembrane helix</keyword>
<comment type="function">
    <text evidence="13">Essential component of the TIM23 complex, a complex that mediates the translocation of transit peptide-containing proteins across the mitochondrial inner membrane. Required to direct preproteins in transit and direct them to the channel protein TIM23, and possibly facilitates transfer of the translocating proteins from the TOM complex to the TIM23 complex.</text>
</comment>
<evidence type="ECO:0000256" key="1">
    <source>
        <dbReference type="ARBA" id="ARBA00004434"/>
    </source>
</evidence>
<evidence type="ECO:0000256" key="2">
    <source>
        <dbReference type="ARBA" id="ARBA00006344"/>
    </source>
</evidence>
<dbReference type="GO" id="GO:0015031">
    <property type="term" value="P:protein transport"/>
    <property type="evidence" value="ECO:0007669"/>
    <property type="project" value="UniProtKB-KW"/>
</dbReference>
<evidence type="ECO:0000256" key="10">
    <source>
        <dbReference type="ARBA" id="ARBA00023010"/>
    </source>
</evidence>
<keyword evidence="4 14" id="KW-0813">Transport</keyword>
<name>A0A0D2AR65_9PEZI</name>
<dbReference type="FunCoup" id="A0A0D2AR65">
    <property type="interactions" value="439"/>
</dbReference>
<evidence type="ECO:0000256" key="3">
    <source>
        <dbReference type="ARBA" id="ARBA00020799"/>
    </source>
</evidence>
<dbReference type="HOGENOM" id="CLU_023309_0_0_1"/>
<dbReference type="VEuPathDB" id="FungiDB:PV09_00131"/>
<dbReference type="InterPro" id="IPR036412">
    <property type="entry name" value="HAD-like_sf"/>
</dbReference>
<comment type="subunit">
    <text evidence="14">Component of the TIM23 complex.</text>
</comment>
<feature type="compositionally biased region" description="Polar residues" evidence="15">
    <location>
        <begin position="113"/>
        <end position="122"/>
    </location>
</feature>
<evidence type="ECO:0000256" key="12">
    <source>
        <dbReference type="ARBA" id="ARBA00023136"/>
    </source>
</evidence>
<dbReference type="Gene3D" id="3.40.50.1000">
    <property type="entry name" value="HAD superfamily/HAD-like"/>
    <property type="match status" value="1"/>
</dbReference>
<feature type="compositionally biased region" description="Polar residues" evidence="15">
    <location>
        <begin position="38"/>
        <end position="57"/>
    </location>
</feature>
<dbReference type="OrthoDB" id="287041at2759"/>
<evidence type="ECO:0000256" key="7">
    <source>
        <dbReference type="ARBA" id="ARBA00022927"/>
    </source>
</evidence>
<dbReference type="GO" id="GO:0005744">
    <property type="term" value="C:TIM23 mitochondrial import inner membrane translocase complex"/>
    <property type="evidence" value="ECO:0007669"/>
    <property type="project" value="UniProtKB-UniRule"/>
</dbReference>
<comment type="subcellular location">
    <subcellularLocation>
        <location evidence="1 14">Mitochondrion inner membrane</location>
        <topology evidence="1 14">Single-pass membrane protein</topology>
    </subcellularLocation>
</comment>
<evidence type="ECO:0000259" key="16">
    <source>
        <dbReference type="PROSITE" id="PS50969"/>
    </source>
</evidence>
<keyword evidence="11 14" id="KW-0496">Mitochondrion</keyword>
<evidence type="ECO:0000256" key="4">
    <source>
        <dbReference type="ARBA" id="ARBA00022448"/>
    </source>
</evidence>
<keyword evidence="7 14" id="KW-0653">Protein transport</keyword>
<dbReference type="Pfam" id="PF03031">
    <property type="entry name" value="NIF"/>
    <property type="match status" value="1"/>
</dbReference>
<dbReference type="PANTHER" id="PTHR12210">
    <property type="entry name" value="DULLARD PROTEIN PHOSPHATASE"/>
    <property type="match status" value="1"/>
</dbReference>
<evidence type="ECO:0000256" key="6">
    <source>
        <dbReference type="ARBA" id="ARBA00022792"/>
    </source>
</evidence>
<dbReference type="GeneID" id="27308104"/>
<keyword evidence="6" id="KW-0999">Mitochondrion inner membrane</keyword>
<dbReference type="STRING" id="253628.A0A0D2AR65"/>
<reference evidence="17 18" key="1">
    <citation type="submission" date="2015-01" db="EMBL/GenBank/DDBJ databases">
        <title>The Genome Sequence of Ochroconis gallopava CBS43764.</title>
        <authorList>
            <consortium name="The Broad Institute Genomics Platform"/>
            <person name="Cuomo C."/>
            <person name="de Hoog S."/>
            <person name="Gorbushina A."/>
            <person name="Stielow B."/>
            <person name="Teixiera M."/>
            <person name="Abouelleil A."/>
            <person name="Chapman S.B."/>
            <person name="Priest M."/>
            <person name="Young S.K."/>
            <person name="Wortman J."/>
            <person name="Nusbaum C."/>
            <person name="Birren B."/>
        </authorList>
    </citation>
    <scope>NUCLEOTIDE SEQUENCE [LARGE SCALE GENOMIC DNA]</scope>
    <source>
        <strain evidence="17 18">CBS 43764</strain>
    </source>
</reference>
<dbReference type="AlphaFoldDB" id="A0A0D2AR65"/>
<evidence type="ECO:0000256" key="13">
    <source>
        <dbReference type="ARBA" id="ARBA00059797"/>
    </source>
</evidence>
<dbReference type="InParanoid" id="A0A0D2AR65"/>
<gene>
    <name evidence="17" type="ORF">PV09_00131</name>
</gene>
<comment type="similarity">
    <text evidence="2 14">Belongs to the TIM50 family.</text>
</comment>
<dbReference type="Proteomes" id="UP000053259">
    <property type="component" value="Unassembled WGS sequence"/>
</dbReference>
<evidence type="ECO:0000256" key="5">
    <source>
        <dbReference type="ARBA" id="ARBA00022692"/>
    </source>
</evidence>
<feature type="domain" description="FCP1 homology" evidence="16">
    <location>
        <begin position="284"/>
        <end position="427"/>
    </location>
</feature>
<dbReference type="EMBL" id="KN847529">
    <property type="protein sequence ID" value="KIW09203.1"/>
    <property type="molecule type" value="Genomic_DNA"/>
</dbReference>
<dbReference type="FunFam" id="3.40.50.1000:FF:000019">
    <property type="entry name" value="Mitochondrial import inner membrane translocase subunit TIM50"/>
    <property type="match status" value="1"/>
</dbReference>
<dbReference type="InterPro" id="IPR023214">
    <property type="entry name" value="HAD_sf"/>
</dbReference>
<dbReference type="PROSITE" id="PS50969">
    <property type="entry name" value="FCP1"/>
    <property type="match status" value="1"/>
</dbReference>
<feature type="compositionally biased region" description="Basic and acidic residues" evidence="15">
    <location>
        <begin position="176"/>
        <end position="195"/>
    </location>
</feature>
<evidence type="ECO:0000256" key="8">
    <source>
        <dbReference type="ARBA" id="ARBA00022946"/>
    </source>
</evidence>